<keyword evidence="3" id="KW-0633">Potassium transport</keyword>
<gene>
    <name evidence="13" type="ORF">KDW96_06800</name>
</gene>
<evidence type="ECO:0000256" key="10">
    <source>
        <dbReference type="ARBA" id="ARBA00023303"/>
    </source>
</evidence>
<feature type="transmembrane region" description="Helical" evidence="11">
    <location>
        <begin position="7"/>
        <end position="29"/>
    </location>
</feature>
<comment type="subcellular location">
    <subcellularLocation>
        <location evidence="1">Membrane</location>
        <topology evidence="1">Multi-pass membrane protein</topology>
    </subcellularLocation>
</comment>
<evidence type="ECO:0000256" key="11">
    <source>
        <dbReference type="SAM" id="Phobius"/>
    </source>
</evidence>
<evidence type="ECO:0000313" key="14">
    <source>
        <dbReference type="Proteomes" id="UP001059672"/>
    </source>
</evidence>
<evidence type="ECO:0000256" key="2">
    <source>
        <dbReference type="ARBA" id="ARBA00022448"/>
    </source>
</evidence>
<evidence type="ECO:0000259" key="12">
    <source>
        <dbReference type="Pfam" id="PF07885"/>
    </source>
</evidence>
<keyword evidence="9 11" id="KW-0472">Membrane</keyword>
<evidence type="ECO:0000256" key="3">
    <source>
        <dbReference type="ARBA" id="ARBA00022538"/>
    </source>
</evidence>
<evidence type="ECO:0000256" key="4">
    <source>
        <dbReference type="ARBA" id="ARBA00022692"/>
    </source>
</evidence>
<keyword evidence="5" id="KW-0631">Potassium channel</keyword>
<keyword evidence="8" id="KW-0406">Ion transport</keyword>
<dbReference type="PANTHER" id="PTHR10027">
    <property type="entry name" value="CALCIUM-ACTIVATED POTASSIUM CHANNEL ALPHA CHAIN"/>
    <property type="match status" value="1"/>
</dbReference>
<dbReference type="InterPro" id="IPR047871">
    <property type="entry name" value="K_chnl_Slo-like"/>
</dbReference>
<feature type="transmembrane region" description="Helical" evidence="11">
    <location>
        <begin position="160"/>
        <end position="184"/>
    </location>
</feature>
<evidence type="ECO:0000256" key="7">
    <source>
        <dbReference type="ARBA" id="ARBA00022989"/>
    </source>
</evidence>
<evidence type="ECO:0000313" key="13">
    <source>
        <dbReference type="EMBL" id="UTW09009.1"/>
    </source>
</evidence>
<dbReference type="EMBL" id="CP073346">
    <property type="protein sequence ID" value="UTW09009.1"/>
    <property type="molecule type" value="Genomic_DNA"/>
</dbReference>
<keyword evidence="10" id="KW-0407">Ion channel</keyword>
<keyword evidence="14" id="KW-1185">Reference proteome</keyword>
<proteinExistence type="predicted"/>
<dbReference type="Proteomes" id="UP001059672">
    <property type="component" value="Chromosome"/>
</dbReference>
<reference evidence="13" key="1">
    <citation type="submission" date="2021-04" db="EMBL/GenBank/DDBJ databases">
        <title>Oceanospirillales bacteria with DddD are important DMSP degraders in coastal seawater.</title>
        <authorList>
            <person name="Liu J."/>
        </authorList>
    </citation>
    <scope>NUCLEOTIDE SEQUENCE</scope>
    <source>
        <strain evidence="13">D13-4</strain>
    </source>
</reference>
<evidence type="ECO:0000256" key="9">
    <source>
        <dbReference type="ARBA" id="ARBA00023136"/>
    </source>
</evidence>
<name>A0ABY5HAB1_9PSED</name>
<sequence length="199" mass="22244">MKRVFRIVFLPIVSIAAIFYLFVLPALVASGTMEISVGNTAFAAFMLFQLWMLIAEFAYESAAAVFHFERKRLFSFLDLHRYEEKGVEKKSGFGVLFLAFLSFLFMVYGFGVIYTFISNITEDAFSSGTLSFIDGVYFSLVTATTVGYGDITPTSGSSRLVVMFQIILSLAYVVMLFSSAVSYVREESQSPNKKKQPDA</sequence>
<keyword evidence="4 11" id="KW-0812">Transmembrane</keyword>
<keyword evidence="7 11" id="KW-1133">Transmembrane helix</keyword>
<keyword evidence="2" id="KW-0813">Transport</keyword>
<protein>
    <recommendedName>
        <fullName evidence="12">Potassium channel domain-containing protein</fullName>
    </recommendedName>
</protein>
<dbReference type="Gene3D" id="1.10.287.70">
    <property type="match status" value="1"/>
</dbReference>
<dbReference type="PANTHER" id="PTHR10027:SF10">
    <property type="entry name" value="SLOWPOKE 2, ISOFORM D"/>
    <property type="match status" value="1"/>
</dbReference>
<accession>A0ABY5HAB1</accession>
<feature type="transmembrane region" description="Helical" evidence="11">
    <location>
        <begin position="41"/>
        <end position="66"/>
    </location>
</feature>
<dbReference type="RefSeq" id="WP_255839682.1">
    <property type="nucleotide sequence ID" value="NZ_CP073346.1"/>
</dbReference>
<evidence type="ECO:0000256" key="8">
    <source>
        <dbReference type="ARBA" id="ARBA00023065"/>
    </source>
</evidence>
<evidence type="ECO:0000256" key="6">
    <source>
        <dbReference type="ARBA" id="ARBA00022958"/>
    </source>
</evidence>
<feature type="transmembrane region" description="Helical" evidence="11">
    <location>
        <begin position="95"/>
        <end position="117"/>
    </location>
</feature>
<organism evidence="13 14">
    <name type="scientific">Pseudomonas benzenivorans</name>
    <dbReference type="NCBI Taxonomy" id="556533"/>
    <lineage>
        <taxon>Bacteria</taxon>
        <taxon>Pseudomonadati</taxon>
        <taxon>Pseudomonadota</taxon>
        <taxon>Gammaproteobacteria</taxon>
        <taxon>Pseudomonadales</taxon>
        <taxon>Pseudomonadaceae</taxon>
        <taxon>Pseudomonas</taxon>
    </lineage>
</organism>
<dbReference type="InterPro" id="IPR013099">
    <property type="entry name" value="K_chnl_dom"/>
</dbReference>
<keyword evidence="6" id="KW-0630">Potassium</keyword>
<dbReference type="Pfam" id="PF07885">
    <property type="entry name" value="Ion_trans_2"/>
    <property type="match status" value="1"/>
</dbReference>
<evidence type="ECO:0000256" key="1">
    <source>
        <dbReference type="ARBA" id="ARBA00004141"/>
    </source>
</evidence>
<dbReference type="SUPFAM" id="SSF81324">
    <property type="entry name" value="Voltage-gated potassium channels"/>
    <property type="match status" value="1"/>
</dbReference>
<feature type="domain" description="Potassium channel" evidence="12">
    <location>
        <begin position="104"/>
        <end position="185"/>
    </location>
</feature>
<evidence type="ECO:0000256" key="5">
    <source>
        <dbReference type="ARBA" id="ARBA00022826"/>
    </source>
</evidence>